<accession>A0ABP3TTG5</accession>
<dbReference type="Proteomes" id="UP001500339">
    <property type="component" value="Unassembled WGS sequence"/>
</dbReference>
<dbReference type="PROSITE" id="PS50110">
    <property type="entry name" value="RESPONSE_REGULATORY"/>
    <property type="match status" value="1"/>
</dbReference>
<dbReference type="InterPro" id="IPR001789">
    <property type="entry name" value="Sig_transdc_resp-reg_receiver"/>
</dbReference>
<feature type="domain" description="Response regulatory" evidence="5">
    <location>
        <begin position="3"/>
        <end position="114"/>
    </location>
</feature>
<protein>
    <recommendedName>
        <fullName evidence="1">Stage 0 sporulation protein A homolog</fullName>
    </recommendedName>
</protein>
<name>A0ABP3TTG5_9CLOT</name>
<comment type="caution">
    <text evidence="6">The sequence shown here is derived from an EMBL/GenBank/DDBJ whole genome shotgun (WGS) entry which is preliminary data.</text>
</comment>
<dbReference type="PANTHER" id="PTHR44591">
    <property type="entry name" value="STRESS RESPONSE REGULATOR PROTEIN 1"/>
    <property type="match status" value="1"/>
</dbReference>
<dbReference type="RefSeq" id="WP_343765816.1">
    <property type="nucleotide sequence ID" value="NZ_BAAACF010000001.1"/>
</dbReference>
<evidence type="ECO:0000256" key="1">
    <source>
        <dbReference type="ARBA" id="ARBA00018672"/>
    </source>
</evidence>
<dbReference type="InterPro" id="IPR011006">
    <property type="entry name" value="CheY-like_superfamily"/>
</dbReference>
<evidence type="ECO:0000313" key="7">
    <source>
        <dbReference type="Proteomes" id="UP001500339"/>
    </source>
</evidence>
<evidence type="ECO:0000256" key="4">
    <source>
        <dbReference type="PROSITE-ProRule" id="PRU00169"/>
    </source>
</evidence>
<organism evidence="6 7">
    <name type="scientific">Clostridium malenominatum</name>
    <dbReference type="NCBI Taxonomy" id="1539"/>
    <lineage>
        <taxon>Bacteria</taxon>
        <taxon>Bacillati</taxon>
        <taxon>Bacillota</taxon>
        <taxon>Clostridia</taxon>
        <taxon>Eubacteriales</taxon>
        <taxon>Clostridiaceae</taxon>
        <taxon>Clostridium</taxon>
    </lineage>
</organism>
<sequence>MKKVLVINDSRFESAILKDLLTKLGYDVKTANEYSALQEVNNYLPNIVISNLIMKETSGDLLIKKIKDVHKDMVCFLSSCSNLHIEDYKYNKVDDIIKTPVNVEELNKLLKKFSPKDSNTIFTFCPYCGGKFGEGTYSFCPYCGEKVSRIEARV</sequence>
<comment type="function">
    <text evidence="3">May play the central regulatory role in sporulation. It may be an element of the effector pathway responsible for the activation of sporulation genes in response to nutritional stress. Spo0A may act in concert with spo0H (a sigma factor) to control the expression of some genes that are critical to the sporulation process.</text>
</comment>
<dbReference type="PANTHER" id="PTHR44591:SF3">
    <property type="entry name" value="RESPONSE REGULATORY DOMAIN-CONTAINING PROTEIN"/>
    <property type="match status" value="1"/>
</dbReference>
<reference evidence="7" key="1">
    <citation type="journal article" date="2019" name="Int. J. Syst. Evol. Microbiol.">
        <title>The Global Catalogue of Microorganisms (GCM) 10K type strain sequencing project: providing services to taxonomists for standard genome sequencing and annotation.</title>
        <authorList>
            <consortium name="The Broad Institute Genomics Platform"/>
            <consortium name="The Broad Institute Genome Sequencing Center for Infectious Disease"/>
            <person name="Wu L."/>
            <person name="Ma J."/>
        </authorList>
    </citation>
    <scope>NUCLEOTIDE SEQUENCE [LARGE SCALE GENOMIC DNA]</scope>
    <source>
        <strain evidence="7">JCM 1405</strain>
    </source>
</reference>
<dbReference type="InterPro" id="IPR050595">
    <property type="entry name" value="Bact_response_regulator"/>
</dbReference>
<evidence type="ECO:0000259" key="5">
    <source>
        <dbReference type="PROSITE" id="PS50110"/>
    </source>
</evidence>
<dbReference type="CDD" id="cd00156">
    <property type="entry name" value="REC"/>
    <property type="match status" value="1"/>
</dbReference>
<dbReference type="SMART" id="SM00448">
    <property type="entry name" value="REC"/>
    <property type="match status" value="1"/>
</dbReference>
<dbReference type="Gene3D" id="3.40.50.2300">
    <property type="match status" value="1"/>
</dbReference>
<dbReference type="Pfam" id="PF00072">
    <property type="entry name" value="Response_reg"/>
    <property type="match status" value="1"/>
</dbReference>
<evidence type="ECO:0000313" key="6">
    <source>
        <dbReference type="EMBL" id="GAA0717596.1"/>
    </source>
</evidence>
<keyword evidence="7" id="KW-1185">Reference proteome</keyword>
<gene>
    <name evidence="6" type="ORF">GCM10008905_03390</name>
</gene>
<dbReference type="EMBL" id="BAAACF010000001">
    <property type="protein sequence ID" value="GAA0717596.1"/>
    <property type="molecule type" value="Genomic_DNA"/>
</dbReference>
<comment type="caution">
    <text evidence="4">Lacks conserved residue(s) required for the propagation of feature annotation.</text>
</comment>
<keyword evidence="2" id="KW-0597">Phosphoprotein</keyword>
<dbReference type="SUPFAM" id="SSF52172">
    <property type="entry name" value="CheY-like"/>
    <property type="match status" value="1"/>
</dbReference>
<evidence type="ECO:0000256" key="2">
    <source>
        <dbReference type="ARBA" id="ARBA00022553"/>
    </source>
</evidence>
<proteinExistence type="predicted"/>
<evidence type="ECO:0000256" key="3">
    <source>
        <dbReference type="ARBA" id="ARBA00024867"/>
    </source>
</evidence>